<comment type="similarity">
    <text evidence="3">Belongs to the glycosyl hydrolase 4 family.</text>
</comment>
<comment type="cofactor">
    <cofactor evidence="1">
        <name>NAD(+)</name>
        <dbReference type="ChEBI" id="CHEBI:57540"/>
    </cofactor>
</comment>
<keyword evidence="6" id="KW-0520">NAD</keyword>
<dbReference type="GO" id="GO:0046872">
    <property type="term" value="F:metal ion binding"/>
    <property type="evidence" value="ECO:0007669"/>
    <property type="project" value="UniProtKB-KW"/>
</dbReference>
<protein>
    <submittedName>
        <fullName evidence="11">Alpha-galactosidase</fullName>
        <ecNumber evidence="11">3.2.1.22</ecNumber>
    </submittedName>
</protein>
<evidence type="ECO:0000256" key="8">
    <source>
        <dbReference type="ARBA" id="ARBA00023277"/>
    </source>
</evidence>
<evidence type="ECO:0000313" key="11">
    <source>
        <dbReference type="EMBL" id="MPM16590.1"/>
    </source>
</evidence>
<keyword evidence="4" id="KW-0479">Metal-binding</keyword>
<dbReference type="Pfam" id="PF11975">
    <property type="entry name" value="Glyco_hydro_4C"/>
    <property type="match status" value="1"/>
</dbReference>
<dbReference type="SUPFAM" id="SSF56327">
    <property type="entry name" value="LDH C-terminal domain-like"/>
    <property type="match status" value="1"/>
</dbReference>
<dbReference type="GO" id="GO:0016616">
    <property type="term" value="F:oxidoreductase activity, acting on the CH-OH group of donors, NAD or NADP as acceptor"/>
    <property type="evidence" value="ECO:0007669"/>
    <property type="project" value="InterPro"/>
</dbReference>
<dbReference type="PROSITE" id="PS01324">
    <property type="entry name" value="GLYCOSYL_HYDROL_F4"/>
    <property type="match status" value="1"/>
</dbReference>
<dbReference type="InterPro" id="IPR053715">
    <property type="entry name" value="GH4_Enzyme_sf"/>
</dbReference>
<evidence type="ECO:0000256" key="7">
    <source>
        <dbReference type="ARBA" id="ARBA00023211"/>
    </source>
</evidence>
<evidence type="ECO:0000256" key="3">
    <source>
        <dbReference type="ARBA" id="ARBA00010141"/>
    </source>
</evidence>
<dbReference type="PRINTS" id="PR00732">
    <property type="entry name" value="GLHYDRLASE4"/>
</dbReference>
<dbReference type="InterPro" id="IPR019802">
    <property type="entry name" value="GlycHydrolase_4_CS"/>
</dbReference>
<evidence type="ECO:0000256" key="2">
    <source>
        <dbReference type="ARBA" id="ARBA00001936"/>
    </source>
</evidence>
<evidence type="ECO:0000259" key="10">
    <source>
        <dbReference type="Pfam" id="PF11975"/>
    </source>
</evidence>
<proteinExistence type="inferred from homology"/>
<dbReference type="AlphaFoldDB" id="A0A644XK66"/>
<keyword evidence="5 11" id="KW-0378">Hydrolase</keyword>
<dbReference type="Gene3D" id="3.90.1820.10">
    <property type="entry name" value="AglA-like glucosidase"/>
    <property type="match status" value="1"/>
</dbReference>
<evidence type="ECO:0000256" key="5">
    <source>
        <dbReference type="ARBA" id="ARBA00022801"/>
    </source>
</evidence>
<evidence type="ECO:0000256" key="1">
    <source>
        <dbReference type="ARBA" id="ARBA00001911"/>
    </source>
</evidence>
<evidence type="ECO:0000256" key="6">
    <source>
        <dbReference type="ARBA" id="ARBA00023027"/>
    </source>
</evidence>
<dbReference type="EC" id="3.2.1.22" evidence="11"/>
<dbReference type="Pfam" id="PF02056">
    <property type="entry name" value="Glyco_hydro_4"/>
    <property type="match status" value="1"/>
</dbReference>
<dbReference type="NCBIfam" id="NF011657">
    <property type="entry name" value="PRK15076.1"/>
    <property type="match status" value="1"/>
</dbReference>
<gene>
    <name evidence="11" type="primary">melA_2</name>
    <name evidence="11" type="ORF">SDC9_62971</name>
</gene>
<dbReference type="GO" id="GO:0005975">
    <property type="term" value="P:carbohydrate metabolic process"/>
    <property type="evidence" value="ECO:0007669"/>
    <property type="project" value="InterPro"/>
</dbReference>
<dbReference type="InterPro" id="IPR001088">
    <property type="entry name" value="Glyco_hydro_4"/>
</dbReference>
<reference evidence="11" key="1">
    <citation type="submission" date="2019-08" db="EMBL/GenBank/DDBJ databases">
        <authorList>
            <person name="Kucharzyk K."/>
            <person name="Murdoch R.W."/>
            <person name="Higgins S."/>
            <person name="Loffler F."/>
        </authorList>
    </citation>
    <scope>NUCLEOTIDE SEQUENCE</scope>
</reference>
<evidence type="ECO:0000256" key="4">
    <source>
        <dbReference type="ARBA" id="ARBA00022723"/>
    </source>
</evidence>
<dbReference type="PANTHER" id="PTHR32092:SF6">
    <property type="entry name" value="ALPHA-GALACTOSIDASE"/>
    <property type="match status" value="1"/>
</dbReference>
<dbReference type="InterPro" id="IPR015955">
    <property type="entry name" value="Lactate_DH/Glyco_Ohase_4_C"/>
</dbReference>
<name>A0A644XK66_9ZZZZ</name>
<comment type="cofactor">
    <cofactor evidence="2">
        <name>Mn(2+)</name>
        <dbReference type="ChEBI" id="CHEBI:29035"/>
    </cofactor>
</comment>
<dbReference type="InterPro" id="IPR036291">
    <property type="entry name" value="NAD(P)-bd_dom_sf"/>
</dbReference>
<keyword evidence="8" id="KW-0119">Carbohydrate metabolism</keyword>
<keyword evidence="7" id="KW-0464">Manganese</keyword>
<dbReference type="CDD" id="cd05297">
    <property type="entry name" value="GH4_alpha_glucosidase_galactosidase"/>
    <property type="match status" value="1"/>
</dbReference>
<dbReference type="PANTHER" id="PTHR32092">
    <property type="entry name" value="6-PHOSPHO-BETA-GLUCOSIDASE-RELATED"/>
    <property type="match status" value="1"/>
</dbReference>
<sequence length="439" mass="49259">MKITFLGAGSTVFARNVLGDCMGTEALRDAEMALYDINAKRLEESKLILQAINNTINEGRAKIVVYHGLERLEAALHGAFFVVNAIQVGGYDPATIIDFEIPKKFGLKQTIADTIGIGGVMRALRTIPVMEAFARVMERACPNALLLNYSNPMAMLTMYMQRYTAVKTVGLCHSVQICSETLLKGLGMEDKLEGRVEEIAGINHMAWLLSLHDRDGNDLYPEIKKRAALKNATEKHDDMVRYEYIKHLGYYCTESSEHNAEYNPFFIKRGYPELIDRFNIPLDEYPRRCISQIAEWDDEWKKIHSQGEISHERSLEYASHIMEAVATNTVYKINGNVLNTALIDNLDRDACVEVSCMVDGSGVHPCKVGKLPAHLAAMNMTNINVQLVTVEAAISKKKEDIYHAAMLDPHTAAELSIDDIVCMCDEMIEAHGPMMEMYR</sequence>
<keyword evidence="9 11" id="KW-0326">Glycosidase</keyword>
<evidence type="ECO:0000256" key="9">
    <source>
        <dbReference type="ARBA" id="ARBA00023295"/>
    </source>
</evidence>
<feature type="domain" description="Glycosyl hydrolase family 4 C-terminal" evidence="10">
    <location>
        <begin position="199"/>
        <end position="411"/>
    </location>
</feature>
<organism evidence="11">
    <name type="scientific">bioreactor metagenome</name>
    <dbReference type="NCBI Taxonomy" id="1076179"/>
    <lineage>
        <taxon>unclassified sequences</taxon>
        <taxon>metagenomes</taxon>
        <taxon>ecological metagenomes</taxon>
    </lineage>
</organism>
<comment type="caution">
    <text evidence="11">The sequence shown here is derived from an EMBL/GenBank/DDBJ whole genome shotgun (WGS) entry which is preliminary data.</text>
</comment>
<dbReference type="EMBL" id="VSSQ01002640">
    <property type="protein sequence ID" value="MPM16590.1"/>
    <property type="molecule type" value="Genomic_DNA"/>
</dbReference>
<dbReference type="InterPro" id="IPR022616">
    <property type="entry name" value="Glyco_hydro_4_C"/>
</dbReference>
<dbReference type="SUPFAM" id="SSF51735">
    <property type="entry name" value="NAD(P)-binding Rossmann-fold domains"/>
    <property type="match status" value="1"/>
</dbReference>
<accession>A0A644XK66</accession>
<dbReference type="GO" id="GO:0004557">
    <property type="term" value="F:alpha-galactosidase activity"/>
    <property type="evidence" value="ECO:0007669"/>
    <property type="project" value="UniProtKB-EC"/>
</dbReference>